<keyword evidence="6" id="KW-0378">Hydrolase</keyword>
<feature type="compositionally biased region" description="Low complexity" evidence="12">
    <location>
        <begin position="262"/>
        <end position="280"/>
    </location>
</feature>
<dbReference type="GO" id="GO:0046872">
    <property type="term" value="F:metal ion binding"/>
    <property type="evidence" value="ECO:0007669"/>
    <property type="project" value="UniProtKB-KW"/>
</dbReference>
<feature type="chain" id="PRO_5008041979" description="Murein endopeptidase K" evidence="13">
    <location>
        <begin position="32"/>
        <end position="631"/>
    </location>
</feature>
<gene>
    <name evidence="14" type="ORF">NS365_18940</name>
</gene>
<evidence type="ECO:0000256" key="3">
    <source>
        <dbReference type="ARBA" id="ARBA00022670"/>
    </source>
</evidence>
<feature type="region of interest" description="Disordered" evidence="12">
    <location>
        <begin position="253"/>
        <end position="363"/>
    </location>
</feature>
<dbReference type="PANTHER" id="PTHR37425">
    <property type="match status" value="1"/>
</dbReference>
<reference evidence="14 15" key="1">
    <citation type="journal article" date="2016" name="Front. Microbiol.">
        <title>Genomic Resource of Rice Seed Associated Bacteria.</title>
        <authorList>
            <person name="Midha S."/>
            <person name="Bansal K."/>
            <person name="Sharma S."/>
            <person name="Kumar N."/>
            <person name="Patil P.P."/>
            <person name="Chaudhry V."/>
            <person name="Patil P.B."/>
        </authorList>
    </citation>
    <scope>NUCLEOTIDE SEQUENCE [LARGE SCALE GENOMIC DNA]</scope>
    <source>
        <strain evidence="14 15">NS365</strain>
    </source>
</reference>
<evidence type="ECO:0000256" key="4">
    <source>
        <dbReference type="ARBA" id="ARBA00022723"/>
    </source>
</evidence>
<accession>A0A175RHK3</accession>
<evidence type="ECO:0000256" key="9">
    <source>
        <dbReference type="ARBA" id="ARBA00023316"/>
    </source>
</evidence>
<evidence type="ECO:0000256" key="7">
    <source>
        <dbReference type="ARBA" id="ARBA00022833"/>
    </source>
</evidence>
<dbReference type="RefSeq" id="WP_058601856.1">
    <property type="nucleotide sequence ID" value="NZ_LDQA01000056.1"/>
</dbReference>
<keyword evidence="9" id="KW-0961">Cell wall biogenesis/degradation</keyword>
<evidence type="ECO:0000313" key="15">
    <source>
        <dbReference type="Proteomes" id="UP000078529"/>
    </source>
</evidence>
<dbReference type="GO" id="GO:0008237">
    <property type="term" value="F:metallopeptidase activity"/>
    <property type="evidence" value="ECO:0007669"/>
    <property type="project" value="UniProtKB-KW"/>
</dbReference>
<keyword evidence="4" id="KW-0479">Metal-binding</keyword>
<evidence type="ECO:0000313" key="14">
    <source>
        <dbReference type="EMBL" id="KTR03257.1"/>
    </source>
</evidence>
<evidence type="ECO:0000256" key="12">
    <source>
        <dbReference type="SAM" id="MobiDB-lite"/>
    </source>
</evidence>
<evidence type="ECO:0000256" key="11">
    <source>
        <dbReference type="ARBA" id="ARBA00093666"/>
    </source>
</evidence>
<dbReference type="SUPFAM" id="SSF55166">
    <property type="entry name" value="Hedgehog/DD-peptidase"/>
    <property type="match status" value="1"/>
</dbReference>
<proteinExistence type="inferred from homology"/>
<dbReference type="Gene3D" id="3.30.1380.10">
    <property type="match status" value="1"/>
</dbReference>
<comment type="caution">
    <text evidence="14">The sequence shown here is derived from an EMBL/GenBank/DDBJ whole genome shotgun (WGS) entry which is preliminary data.</text>
</comment>
<keyword evidence="5 13" id="KW-0732">Signal</keyword>
<evidence type="ECO:0000256" key="8">
    <source>
        <dbReference type="ARBA" id="ARBA00023049"/>
    </source>
</evidence>
<dbReference type="PANTHER" id="PTHR37425:SF1">
    <property type="entry name" value="OUTER MEMBRANE PROTEIN"/>
    <property type="match status" value="1"/>
</dbReference>
<dbReference type="InterPro" id="IPR009045">
    <property type="entry name" value="Zn_M74/Hedgehog-like"/>
</dbReference>
<dbReference type="CDD" id="cd14844">
    <property type="entry name" value="Zn-DD-carboxypeptidase_like"/>
    <property type="match status" value="1"/>
</dbReference>
<keyword evidence="7" id="KW-0862">Zinc</keyword>
<comment type="cofactor">
    <cofactor evidence="1">
        <name>Zn(2+)</name>
        <dbReference type="ChEBI" id="CHEBI:29105"/>
    </cofactor>
</comment>
<dbReference type="EMBL" id="LDQA01000056">
    <property type="protein sequence ID" value="KTR03257.1"/>
    <property type="molecule type" value="Genomic_DNA"/>
</dbReference>
<feature type="signal peptide" evidence="13">
    <location>
        <begin position="1"/>
        <end position="31"/>
    </location>
</feature>
<sequence length="631" mass="66024">MFGWTECVSRAALRRAAVFLAGFVVMSSVGAAAARAETRTLKLYHVHLNEKTEITYKKDGKFLPEGLKKANWALRDWRENKPTNMDPNLLDVLWEAYRQSGSRSYIHIIGGYRSSGTNAMLRSRSSGVAGNSLHMAGKAVDWYLPDVPLKKLRDIGLRMQIGGVGYYPRSGSPFVHYDTGKGRYWPRMSRSELAAVFPKGNTIHLPADGKPLPGYETALASYNKRKGSNDIQIASSRSSGGRSLLAMLFGGGNEEAEDEAEASAAPVGKPSRAPAPARAAPKPEPEVQVASALPTRPAPPPALPAGVPMAERDVFDSSAPRRSAPPAAIPAAPPPRREEEEETEVAALAPSRVPLPSSAPDRPSVQALDQTLVAALEEAEPPPAAPAQLAYAVPMPRERPPFEAVLRGDQAALPTQKPELAEEEGLTPEAIIAAAMPEVPPAAAAQAAATTPTPAVALAGAAPHVATPSARPQSAIAAAMTRPSETPDAKPGAGVQVASLGNEPTPARSSVAAAVAAAPVPAKGVSRTATKAPAKLAKGGRVVGDAPAASKAARKVSPDAIEQRIAIASLITSPERRAIESKLARPVADNLIGQMPSAVFARGFSRKGSSPAAAQHFEGTAVNFLPVHKLD</sequence>
<name>A0A175RHK3_9HYPH</name>
<protein>
    <recommendedName>
        <fullName evidence="11">Murein endopeptidase K</fullName>
    </recommendedName>
</protein>
<feature type="region of interest" description="Disordered" evidence="12">
    <location>
        <begin position="482"/>
        <end position="505"/>
    </location>
</feature>
<evidence type="ECO:0000256" key="13">
    <source>
        <dbReference type="SAM" id="SignalP"/>
    </source>
</evidence>
<organism evidence="14 15">
    <name type="scientific">Aureimonas ureilytica</name>
    <dbReference type="NCBI Taxonomy" id="401562"/>
    <lineage>
        <taxon>Bacteria</taxon>
        <taxon>Pseudomonadati</taxon>
        <taxon>Pseudomonadota</taxon>
        <taxon>Alphaproteobacteria</taxon>
        <taxon>Hyphomicrobiales</taxon>
        <taxon>Aurantimonadaceae</taxon>
        <taxon>Aureimonas</taxon>
    </lineage>
</organism>
<comment type="pathway">
    <text evidence="2">Cell wall biogenesis; cell wall polysaccharide biosynthesis.</text>
</comment>
<dbReference type="GO" id="GO:0071555">
    <property type="term" value="P:cell wall organization"/>
    <property type="evidence" value="ECO:0007669"/>
    <property type="project" value="UniProtKB-KW"/>
</dbReference>
<dbReference type="GO" id="GO:0006508">
    <property type="term" value="P:proteolysis"/>
    <property type="evidence" value="ECO:0007669"/>
    <property type="project" value="UniProtKB-KW"/>
</dbReference>
<keyword evidence="8" id="KW-0482">Metalloprotease</keyword>
<evidence type="ECO:0000256" key="6">
    <source>
        <dbReference type="ARBA" id="ARBA00022801"/>
    </source>
</evidence>
<evidence type="ECO:0000256" key="2">
    <source>
        <dbReference type="ARBA" id="ARBA00004776"/>
    </source>
</evidence>
<comment type="similarity">
    <text evidence="10">Belongs to the peptidase M15 family.</text>
</comment>
<evidence type="ECO:0000256" key="10">
    <source>
        <dbReference type="ARBA" id="ARBA00093448"/>
    </source>
</evidence>
<dbReference type="PATRIC" id="fig|401562.4.peg.3732"/>
<evidence type="ECO:0000256" key="5">
    <source>
        <dbReference type="ARBA" id="ARBA00022729"/>
    </source>
</evidence>
<dbReference type="AlphaFoldDB" id="A0A175RHK3"/>
<dbReference type="Pfam" id="PF05951">
    <property type="entry name" value="Peptidase_M15_2"/>
    <property type="match status" value="1"/>
</dbReference>
<dbReference type="Proteomes" id="UP000078529">
    <property type="component" value="Unassembled WGS sequence"/>
</dbReference>
<dbReference type="InterPro" id="IPR010275">
    <property type="entry name" value="MepK"/>
</dbReference>
<keyword evidence="15" id="KW-1185">Reference proteome</keyword>
<keyword evidence="3" id="KW-0645">Protease</keyword>
<evidence type="ECO:0000256" key="1">
    <source>
        <dbReference type="ARBA" id="ARBA00001947"/>
    </source>
</evidence>